<feature type="transmembrane region" description="Helical" evidence="1">
    <location>
        <begin position="21"/>
        <end position="44"/>
    </location>
</feature>
<keyword evidence="1" id="KW-0472">Membrane</keyword>
<accession>A0ABX6QPQ1</accession>
<evidence type="ECO:0000313" key="2">
    <source>
        <dbReference type="EMBL" id="QLF70533.1"/>
    </source>
</evidence>
<evidence type="ECO:0000256" key="1">
    <source>
        <dbReference type="SAM" id="Phobius"/>
    </source>
</evidence>
<dbReference type="EMBL" id="CP058350">
    <property type="protein sequence ID" value="QLF70533.1"/>
    <property type="molecule type" value="Genomic_DNA"/>
</dbReference>
<keyword evidence="1" id="KW-1133">Transmembrane helix</keyword>
<proteinExistence type="predicted"/>
<reference evidence="2 3" key="1">
    <citation type="submission" date="2020-06" db="EMBL/GenBank/DDBJ databases">
        <title>Genome sequence of Rhizobium sp strain ADMK78.</title>
        <authorList>
            <person name="Rahi P."/>
        </authorList>
    </citation>
    <scope>NUCLEOTIDE SEQUENCE [LARGE SCALE GENOMIC DNA]</scope>
    <source>
        <strain evidence="2 3">ADMK78</strain>
    </source>
</reference>
<protein>
    <submittedName>
        <fullName evidence="2">Pilus assembly protein</fullName>
    </submittedName>
</protein>
<evidence type="ECO:0000313" key="3">
    <source>
        <dbReference type="Proteomes" id="UP000308530"/>
    </source>
</evidence>
<keyword evidence="1" id="KW-0812">Transmembrane</keyword>
<dbReference type="Proteomes" id="UP000308530">
    <property type="component" value="Chromosome"/>
</dbReference>
<sequence>MRKSFLKRVLKDRGGVAGVEFALLAPLFIVMYVGAIEVTAYMTVFRRAEMANDSMAQILASSGQGTAGIMHHVWQVPSQVNPTSHYNWSHGNGKEWRNPFYVSQIVFKNTNPTCSSNCDKTAKRDFVFTLGMGKSCETVPLDPGKAPKAVIEVPSTLVDREQSALVVAHIARYKPIISGKLFGTLGDGAIDIQKIAYAVRHSSEPFKYPANLSSFYQYCDGPL</sequence>
<dbReference type="RefSeq" id="WP_138286087.1">
    <property type="nucleotide sequence ID" value="NZ_CP058350.1"/>
</dbReference>
<organism evidence="2 3">
    <name type="scientific">Peteryoungia desertarenae</name>
    <dbReference type="NCBI Taxonomy" id="1813451"/>
    <lineage>
        <taxon>Bacteria</taxon>
        <taxon>Pseudomonadati</taxon>
        <taxon>Pseudomonadota</taxon>
        <taxon>Alphaproteobacteria</taxon>
        <taxon>Hyphomicrobiales</taxon>
        <taxon>Rhizobiaceae</taxon>
        <taxon>Peteryoungia</taxon>
    </lineage>
</organism>
<keyword evidence="3" id="KW-1185">Reference proteome</keyword>
<gene>
    <name evidence="2" type="ORF">FE840_013865</name>
</gene>
<name>A0ABX6QPQ1_9HYPH</name>